<evidence type="ECO:0000313" key="3">
    <source>
        <dbReference type="Proteomes" id="UP000006038"/>
    </source>
</evidence>
<evidence type="ECO:0000313" key="2">
    <source>
        <dbReference type="EnsemblPlants" id="OB08G18030.1"/>
    </source>
</evidence>
<reference evidence="2" key="2">
    <citation type="submission" date="2013-04" db="UniProtKB">
        <authorList>
            <consortium name="EnsemblPlants"/>
        </authorList>
    </citation>
    <scope>IDENTIFICATION</scope>
</reference>
<reference evidence="2" key="1">
    <citation type="journal article" date="2013" name="Nat. Commun.">
        <title>Whole-genome sequencing of Oryza brachyantha reveals mechanisms underlying Oryza genome evolution.</title>
        <authorList>
            <person name="Chen J."/>
            <person name="Huang Q."/>
            <person name="Gao D."/>
            <person name="Wang J."/>
            <person name="Lang Y."/>
            <person name="Liu T."/>
            <person name="Li B."/>
            <person name="Bai Z."/>
            <person name="Luis Goicoechea J."/>
            <person name="Liang C."/>
            <person name="Chen C."/>
            <person name="Zhang W."/>
            <person name="Sun S."/>
            <person name="Liao Y."/>
            <person name="Zhang X."/>
            <person name="Yang L."/>
            <person name="Song C."/>
            <person name="Wang M."/>
            <person name="Shi J."/>
            <person name="Liu G."/>
            <person name="Liu J."/>
            <person name="Zhou H."/>
            <person name="Zhou W."/>
            <person name="Yu Q."/>
            <person name="An N."/>
            <person name="Chen Y."/>
            <person name="Cai Q."/>
            <person name="Wang B."/>
            <person name="Liu B."/>
            <person name="Min J."/>
            <person name="Huang Y."/>
            <person name="Wu H."/>
            <person name="Li Z."/>
            <person name="Zhang Y."/>
            <person name="Yin Y."/>
            <person name="Song W."/>
            <person name="Jiang J."/>
            <person name="Jackson S.A."/>
            <person name="Wing R.A."/>
            <person name="Wang J."/>
            <person name="Chen M."/>
        </authorList>
    </citation>
    <scope>NUCLEOTIDE SEQUENCE [LARGE SCALE GENOMIC DNA]</scope>
    <source>
        <strain evidence="2">cv. IRGC 101232</strain>
    </source>
</reference>
<feature type="region of interest" description="Disordered" evidence="1">
    <location>
        <begin position="1"/>
        <end position="44"/>
    </location>
</feature>
<dbReference type="Proteomes" id="UP000006038">
    <property type="component" value="Chromosome 8"/>
</dbReference>
<feature type="compositionally biased region" description="Low complexity" evidence="1">
    <location>
        <begin position="1"/>
        <end position="14"/>
    </location>
</feature>
<dbReference type="Gramene" id="OB08G18030.1">
    <property type="protein sequence ID" value="OB08G18030.1"/>
    <property type="gene ID" value="OB08G18030"/>
</dbReference>
<evidence type="ECO:0000256" key="1">
    <source>
        <dbReference type="SAM" id="MobiDB-lite"/>
    </source>
</evidence>
<feature type="region of interest" description="Disordered" evidence="1">
    <location>
        <begin position="106"/>
        <end position="141"/>
    </location>
</feature>
<feature type="compositionally biased region" description="Polar residues" evidence="1">
    <location>
        <begin position="32"/>
        <end position="44"/>
    </location>
</feature>
<accession>J3MRS4</accession>
<proteinExistence type="predicted"/>
<keyword evidence="3" id="KW-1185">Reference proteome</keyword>
<name>J3MRS4_ORYBR</name>
<organism evidence="2">
    <name type="scientific">Oryza brachyantha</name>
    <name type="common">malo sina</name>
    <dbReference type="NCBI Taxonomy" id="4533"/>
    <lineage>
        <taxon>Eukaryota</taxon>
        <taxon>Viridiplantae</taxon>
        <taxon>Streptophyta</taxon>
        <taxon>Embryophyta</taxon>
        <taxon>Tracheophyta</taxon>
        <taxon>Spermatophyta</taxon>
        <taxon>Magnoliopsida</taxon>
        <taxon>Liliopsida</taxon>
        <taxon>Poales</taxon>
        <taxon>Poaceae</taxon>
        <taxon>BOP clade</taxon>
        <taxon>Oryzoideae</taxon>
        <taxon>Oryzeae</taxon>
        <taxon>Oryzinae</taxon>
        <taxon>Oryza</taxon>
    </lineage>
</organism>
<dbReference type="PANTHER" id="PTHR45224">
    <property type="entry name" value="OS01G0527900 PROTEIN-RELATED"/>
    <property type="match status" value="1"/>
</dbReference>
<dbReference type="AlphaFoldDB" id="J3MRS4"/>
<protein>
    <submittedName>
        <fullName evidence="2">Uncharacterized protein</fullName>
    </submittedName>
</protein>
<dbReference type="EnsemblPlants" id="OB08G18030.1">
    <property type="protein sequence ID" value="OB08G18030.1"/>
    <property type="gene ID" value="OB08G18030"/>
</dbReference>
<dbReference type="STRING" id="4533.J3MRS4"/>
<dbReference type="HOGENOM" id="CLU_1290743_0_0_1"/>
<sequence length="214" mass="23443">MPPSLPLSSSTPTQSLPPPSWPLLPSQRSSQKISSMEQGGSASNAPWSIPCNIGTAHWTSLASGSAGEMIITLLVPLLQQAFMSQNVHFVSGPANFPLSLASQRSIDNENAEKSSPPSPAGLHTQPSINVESGDEEGEDRTNKRLCWTHDEDERLIWPRFSKLELSFGPTVNVTSWQKAFNIYSSGQNDKQLMDKAHAFYEADYQVGQFKNVKT</sequence>